<proteinExistence type="predicted"/>
<evidence type="ECO:0000313" key="3">
    <source>
        <dbReference type="Proteomes" id="UP000266673"/>
    </source>
</evidence>
<dbReference type="EMBL" id="QKWP01001511">
    <property type="protein sequence ID" value="RIB08419.1"/>
    <property type="molecule type" value="Genomic_DNA"/>
</dbReference>
<gene>
    <name evidence="2" type="ORF">C2G38_352002</name>
</gene>
<name>A0A397UI07_9GLOM</name>
<sequence length="54" mass="6720">MLFFLCSFYLFIYFYLFFFVVFSLAQDLILLNYSGLLYYYGHFLKIYIELNKQI</sequence>
<keyword evidence="1" id="KW-0472">Membrane</keyword>
<accession>A0A397UI07</accession>
<keyword evidence="1" id="KW-0812">Transmembrane</keyword>
<feature type="transmembrane region" description="Helical" evidence="1">
    <location>
        <begin position="12"/>
        <end position="40"/>
    </location>
</feature>
<evidence type="ECO:0000256" key="1">
    <source>
        <dbReference type="SAM" id="Phobius"/>
    </source>
</evidence>
<dbReference type="AlphaFoldDB" id="A0A397UI07"/>
<comment type="caution">
    <text evidence="2">The sequence shown here is derived from an EMBL/GenBank/DDBJ whole genome shotgun (WGS) entry which is preliminary data.</text>
</comment>
<protein>
    <submittedName>
        <fullName evidence="2">Uncharacterized protein</fullName>
    </submittedName>
</protein>
<organism evidence="2 3">
    <name type="scientific">Gigaspora rosea</name>
    <dbReference type="NCBI Taxonomy" id="44941"/>
    <lineage>
        <taxon>Eukaryota</taxon>
        <taxon>Fungi</taxon>
        <taxon>Fungi incertae sedis</taxon>
        <taxon>Mucoromycota</taxon>
        <taxon>Glomeromycotina</taxon>
        <taxon>Glomeromycetes</taxon>
        <taxon>Diversisporales</taxon>
        <taxon>Gigasporaceae</taxon>
        <taxon>Gigaspora</taxon>
    </lineage>
</organism>
<evidence type="ECO:0000313" key="2">
    <source>
        <dbReference type="EMBL" id="RIB08419.1"/>
    </source>
</evidence>
<keyword evidence="3" id="KW-1185">Reference proteome</keyword>
<reference evidence="2 3" key="1">
    <citation type="submission" date="2018-06" db="EMBL/GenBank/DDBJ databases">
        <title>Comparative genomics reveals the genomic features of Rhizophagus irregularis, R. cerebriforme, R. diaphanum and Gigaspora rosea, and their symbiotic lifestyle signature.</title>
        <authorList>
            <person name="Morin E."/>
            <person name="San Clemente H."/>
            <person name="Chen E.C.H."/>
            <person name="De La Providencia I."/>
            <person name="Hainaut M."/>
            <person name="Kuo A."/>
            <person name="Kohler A."/>
            <person name="Murat C."/>
            <person name="Tang N."/>
            <person name="Roy S."/>
            <person name="Loubradou J."/>
            <person name="Henrissat B."/>
            <person name="Grigoriev I.V."/>
            <person name="Corradi N."/>
            <person name="Roux C."/>
            <person name="Martin F.M."/>
        </authorList>
    </citation>
    <scope>NUCLEOTIDE SEQUENCE [LARGE SCALE GENOMIC DNA]</scope>
    <source>
        <strain evidence="2 3">DAOM 194757</strain>
    </source>
</reference>
<dbReference type="Proteomes" id="UP000266673">
    <property type="component" value="Unassembled WGS sequence"/>
</dbReference>
<keyword evidence="1" id="KW-1133">Transmembrane helix</keyword>